<dbReference type="GO" id="GO:0005840">
    <property type="term" value="C:ribosome"/>
    <property type="evidence" value="ECO:0007669"/>
    <property type="project" value="UniProtKB-KW"/>
</dbReference>
<organism evidence="7 8">
    <name type="scientific">Cyclobacterium lianum</name>
    <dbReference type="NCBI Taxonomy" id="388280"/>
    <lineage>
        <taxon>Bacteria</taxon>
        <taxon>Pseudomonadati</taxon>
        <taxon>Bacteroidota</taxon>
        <taxon>Cytophagia</taxon>
        <taxon>Cytophagales</taxon>
        <taxon>Cyclobacteriaceae</taxon>
        <taxon>Cyclobacterium</taxon>
    </lineage>
</organism>
<name>A0A1M7IHH5_9BACT</name>
<keyword evidence="7" id="KW-0687">Ribonucleoprotein</keyword>
<dbReference type="InterPro" id="IPR004498">
    <property type="entry name" value="Ribosomal_PrmA_MeTrfase"/>
</dbReference>
<proteinExistence type="inferred from homology"/>
<evidence type="ECO:0000313" key="7">
    <source>
        <dbReference type="EMBL" id="SHM40170.1"/>
    </source>
</evidence>
<keyword evidence="8" id="KW-1185">Reference proteome</keyword>
<comment type="subcellular location">
    <subcellularLocation>
        <location evidence="6">Cytoplasm</location>
    </subcellularLocation>
</comment>
<dbReference type="Proteomes" id="UP000184513">
    <property type="component" value="Unassembled WGS sequence"/>
</dbReference>
<keyword evidence="4 6" id="KW-0808">Transferase</keyword>
<comment type="function">
    <text evidence="6">Methylates ribosomal protein L11.</text>
</comment>
<dbReference type="Pfam" id="PF06325">
    <property type="entry name" value="PrmA"/>
    <property type="match status" value="1"/>
</dbReference>
<keyword evidence="5 6" id="KW-0949">S-adenosyl-L-methionine</keyword>
<dbReference type="InterPro" id="IPR050078">
    <property type="entry name" value="Ribosomal_L11_MeTrfase_PrmA"/>
</dbReference>
<evidence type="ECO:0000256" key="1">
    <source>
        <dbReference type="ARBA" id="ARBA00009741"/>
    </source>
</evidence>
<sequence length="278" mass="31139">MEYLEFKITCSPSYREILIAEMAGIGFDSFLETEAGIDAYILPEELDRKDWEALIARYKEAAAVQVSEGVLPKVNWNEAWEKHYDPIAVADQVYVRATFHPSKAASFVHEIIINPKMSFGTGHHATTFLMLSWQLSLDHRHKKVMDAGSGTGILAIMAKKLGAKFVTAFDIDDWSVENGNENFEINGLVGTIMQKGTVRSVSKEKNYDLILANINKNVLLDELPTYAGDLSAGGLLVLSGFYEKDIPEIRKAAEEQGLEYRDKKCSKQWAAVLFSRTH</sequence>
<dbReference type="GO" id="GO:0008276">
    <property type="term" value="F:protein methyltransferase activity"/>
    <property type="evidence" value="ECO:0007669"/>
    <property type="project" value="UniProtKB-UniRule"/>
</dbReference>
<dbReference type="HAMAP" id="MF_00735">
    <property type="entry name" value="Methyltr_PrmA"/>
    <property type="match status" value="1"/>
</dbReference>
<evidence type="ECO:0000256" key="6">
    <source>
        <dbReference type="HAMAP-Rule" id="MF_00735"/>
    </source>
</evidence>
<feature type="binding site" evidence="6">
    <location>
        <position position="127"/>
    </location>
    <ligand>
        <name>S-adenosyl-L-methionine</name>
        <dbReference type="ChEBI" id="CHEBI:59789"/>
    </ligand>
</feature>
<comment type="similarity">
    <text evidence="1 6">Belongs to the methyltransferase superfamily. PrmA family.</text>
</comment>
<dbReference type="EC" id="2.1.1.-" evidence="6"/>
<evidence type="ECO:0000313" key="8">
    <source>
        <dbReference type="Proteomes" id="UP000184513"/>
    </source>
</evidence>
<dbReference type="GO" id="GO:0005737">
    <property type="term" value="C:cytoplasm"/>
    <property type="evidence" value="ECO:0007669"/>
    <property type="project" value="UniProtKB-SubCell"/>
</dbReference>
<reference evidence="7 8" key="1">
    <citation type="submission" date="2016-11" db="EMBL/GenBank/DDBJ databases">
        <authorList>
            <person name="Jaros S."/>
            <person name="Januszkiewicz K."/>
            <person name="Wedrychowicz H."/>
        </authorList>
    </citation>
    <scope>NUCLEOTIDE SEQUENCE [LARGE SCALE GENOMIC DNA]</scope>
    <source>
        <strain evidence="7 8">CGMCC 1.6102</strain>
    </source>
</reference>
<dbReference type="InterPro" id="IPR029063">
    <property type="entry name" value="SAM-dependent_MTases_sf"/>
</dbReference>
<feature type="binding site" evidence="6">
    <location>
        <position position="148"/>
    </location>
    <ligand>
        <name>S-adenosyl-L-methionine</name>
        <dbReference type="ChEBI" id="CHEBI:59789"/>
    </ligand>
</feature>
<dbReference type="STRING" id="388280.SAMN04488057_101332"/>
<evidence type="ECO:0000256" key="5">
    <source>
        <dbReference type="ARBA" id="ARBA00022691"/>
    </source>
</evidence>
<gene>
    <name evidence="6" type="primary">prmA</name>
    <name evidence="7" type="ORF">SAMN04488057_101332</name>
</gene>
<evidence type="ECO:0000256" key="2">
    <source>
        <dbReference type="ARBA" id="ARBA00022490"/>
    </source>
</evidence>
<dbReference type="CDD" id="cd02440">
    <property type="entry name" value="AdoMet_MTases"/>
    <property type="match status" value="1"/>
</dbReference>
<dbReference type="RefSeq" id="WP_073090726.1">
    <property type="nucleotide sequence ID" value="NZ_FRCY01000001.1"/>
</dbReference>
<feature type="binding site" evidence="6">
    <location>
        <position position="213"/>
    </location>
    <ligand>
        <name>S-adenosyl-L-methionine</name>
        <dbReference type="ChEBI" id="CHEBI:59789"/>
    </ligand>
</feature>
<dbReference type="NCBIfam" id="NF001785">
    <property type="entry name" value="PRK00517.2-2"/>
    <property type="match status" value="1"/>
</dbReference>
<dbReference type="Gene3D" id="3.40.50.150">
    <property type="entry name" value="Vaccinia Virus protein VP39"/>
    <property type="match status" value="1"/>
</dbReference>
<feature type="binding site" evidence="6">
    <location>
        <position position="170"/>
    </location>
    <ligand>
        <name>S-adenosyl-L-methionine</name>
        <dbReference type="ChEBI" id="CHEBI:59789"/>
    </ligand>
</feature>
<dbReference type="AlphaFoldDB" id="A0A1M7IHH5"/>
<evidence type="ECO:0000256" key="4">
    <source>
        <dbReference type="ARBA" id="ARBA00022679"/>
    </source>
</evidence>
<dbReference type="PANTHER" id="PTHR43648:SF1">
    <property type="entry name" value="ELECTRON TRANSFER FLAVOPROTEIN BETA SUBUNIT LYSINE METHYLTRANSFERASE"/>
    <property type="match status" value="1"/>
</dbReference>
<dbReference type="SUPFAM" id="SSF53335">
    <property type="entry name" value="S-adenosyl-L-methionine-dependent methyltransferases"/>
    <property type="match status" value="1"/>
</dbReference>
<evidence type="ECO:0000256" key="3">
    <source>
        <dbReference type="ARBA" id="ARBA00022603"/>
    </source>
</evidence>
<dbReference type="OrthoDB" id="9785995at2"/>
<keyword evidence="3 6" id="KW-0489">Methyltransferase</keyword>
<dbReference type="PANTHER" id="PTHR43648">
    <property type="entry name" value="ELECTRON TRANSFER FLAVOPROTEIN BETA SUBUNIT LYSINE METHYLTRANSFERASE"/>
    <property type="match status" value="1"/>
</dbReference>
<keyword evidence="2 6" id="KW-0963">Cytoplasm</keyword>
<keyword evidence="7" id="KW-0689">Ribosomal protein</keyword>
<dbReference type="GO" id="GO:0032259">
    <property type="term" value="P:methylation"/>
    <property type="evidence" value="ECO:0007669"/>
    <property type="project" value="UniProtKB-KW"/>
</dbReference>
<accession>A0A1M7IHH5</accession>
<comment type="catalytic activity">
    <reaction evidence="6">
        <text>L-lysyl-[protein] + 3 S-adenosyl-L-methionine = N(6),N(6),N(6)-trimethyl-L-lysyl-[protein] + 3 S-adenosyl-L-homocysteine + 3 H(+)</text>
        <dbReference type="Rhea" id="RHEA:54192"/>
        <dbReference type="Rhea" id="RHEA-COMP:9752"/>
        <dbReference type="Rhea" id="RHEA-COMP:13826"/>
        <dbReference type="ChEBI" id="CHEBI:15378"/>
        <dbReference type="ChEBI" id="CHEBI:29969"/>
        <dbReference type="ChEBI" id="CHEBI:57856"/>
        <dbReference type="ChEBI" id="CHEBI:59789"/>
        <dbReference type="ChEBI" id="CHEBI:61961"/>
    </reaction>
</comment>
<protein>
    <recommendedName>
        <fullName evidence="6">Ribosomal protein L11 methyltransferase</fullName>
        <shortName evidence="6">L11 Mtase</shortName>
        <ecNumber evidence="6">2.1.1.-</ecNumber>
    </recommendedName>
</protein>
<dbReference type="EMBL" id="FRCY01000001">
    <property type="protein sequence ID" value="SHM40170.1"/>
    <property type="molecule type" value="Genomic_DNA"/>
</dbReference>